<evidence type="ECO:0000313" key="3">
    <source>
        <dbReference type="EMBL" id="QDZ92941.1"/>
    </source>
</evidence>
<dbReference type="Pfam" id="PF13750">
    <property type="entry name" value="Big_3_3"/>
    <property type="match status" value="1"/>
</dbReference>
<dbReference type="EMBL" id="CP031775">
    <property type="protein sequence ID" value="QDZ92941.1"/>
    <property type="molecule type" value="Genomic_DNA"/>
</dbReference>
<accession>A0A5B8R5J4</accession>
<feature type="signal peptide" evidence="1">
    <location>
        <begin position="1"/>
        <end position="27"/>
    </location>
</feature>
<organism evidence="3">
    <name type="scientific">Shewanella decolorationis</name>
    <dbReference type="NCBI Taxonomy" id="256839"/>
    <lineage>
        <taxon>Bacteria</taxon>
        <taxon>Pseudomonadati</taxon>
        <taxon>Pseudomonadota</taxon>
        <taxon>Gammaproteobacteria</taxon>
        <taxon>Alteromonadales</taxon>
        <taxon>Shewanellaceae</taxon>
        <taxon>Shewanella</taxon>
    </lineage>
</organism>
<dbReference type="RefSeq" id="WP_208660767.1">
    <property type="nucleotide sequence ID" value="NZ_CP076856.1"/>
</dbReference>
<dbReference type="InterPro" id="IPR022038">
    <property type="entry name" value="Ig-like_bact"/>
</dbReference>
<evidence type="ECO:0000256" key="1">
    <source>
        <dbReference type="SAM" id="SignalP"/>
    </source>
</evidence>
<gene>
    <name evidence="3" type="ORF">D0436_22170</name>
</gene>
<reference evidence="3" key="1">
    <citation type="journal article" date="2019" name="Ecotoxicol. Environ. Saf.">
        <title>Microbial characterization of heavy metal resistant bacterial strains isolated from an electroplating wastewater treatment plant.</title>
        <authorList>
            <person name="Cai X."/>
            <person name="Zheng X."/>
            <person name="Zhang D."/>
            <person name="Iqbal W."/>
            <person name="Liu C."/>
            <person name="Yang B."/>
            <person name="Zhao X."/>
            <person name="Lu X."/>
            <person name="Mao Y."/>
        </authorList>
    </citation>
    <scope>NUCLEOTIDE SEQUENCE [LARGE SCALE GENOMIC DNA]</scope>
    <source>
        <strain evidence="3">Ni1-3</strain>
    </source>
</reference>
<name>A0A5B8R5J4_9GAMM</name>
<keyword evidence="1" id="KW-0732">Signal</keyword>
<protein>
    <recommendedName>
        <fullName evidence="2">Ig-like domain-containing protein</fullName>
    </recommendedName>
</protein>
<proteinExistence type="predicted"/>
<evidence type="ECO:0000259" key="2">
    <source>
        <dbReference type="Pfam" id="PF13750"/>
    </source>
</evidence>
<feature type="domain" description="Ig-like" evidence="2">
    <location>
        <begin position="373"/>
        <end position="517"/>
    </location>
</feature>
<feature type="chain" id="PRO_5022679440" description="Ig-like domain-containing protein" evidence="1">
    <location>
        <begin position="28"/>
        <end position="1414"/>
    </location>
</feature>
<sequence>MRDLTFSKSAIALLILAQSAWSFDALAVSGVTITGELSAKMPEIVLTPPSGVVANVQQVQIKPTQGSGAGCSLTTDVAAAKAFTQSQGNMLCLLEWSLPSGLSTYSDGIQGYFNNSGNNIIGYTVSIYSGSGSEKVLVETGSMTVEAAQAISPNIVEIVSDLTTGIQLGSDVTSNSKGNILKTVQVKTDSRPYTQVVNAPSLGACTIPIGSTSCTMSTAGTTIVTDTSSSTGSTNYSMSVDSDNGYFKTINGQYQSQYNLAWDFRTATLDDYMMQAVASGNEVPITKTFADGTTLTIDNEKALLTVATPHAGKSGTWWHPQATITLKPDPQYSIKQPSYNLAGNDILSTDVITLPTGELKLSPKLVEQHSDVWAFEFDLSSLPDGVYIPYATLTDAYSNTWEGVVGESSNIDRNPPTIRIYNTNGGIVNAADPIYFFDDILVAAVDSMSGGGKVIAASVDGQSVLGDGIDEGIEYLKMLKTPDTPLEPNTDKLLSVVVQDNAGNTSVQEVSIRYMPVKWQIDDRSQTYRRGVQAVSMPLKNTEGVGCRMYASAEQARKAGGQLNYRCFIEWLQFPDGTGSQWSNSQQVLAGTFQKATSTSSLNEAKYKVWMINRKNSEALSFVGSQEFKVTEPEPPVVTVAKYREFKPDIFTTTVDGGVITSTSAEFINGDLTFSITSSDGTQVSYPYTQSGSAQSKKRIGKVLSVGASALWTTRDIELKAQYTGDKTALGTKKVKVLTVPANTIVAKLETPEVLQNTQSTITAKVSIGSLDFLTRKMTYDKETMGDWSAVIALESRNKEGTSYQNLTEPLKLNSEGVASAEIPFKDFSIGSSRLVALVTVDSKLADYQKTIKSNSAFFQIYKGEAIDGDILIKRMAGKAPFAAQLLYVPNTLNDRRAKGDVTWEMSKDSGGTWEEIATNKDFVQILLSNKGIYQFRAQIANKYSGIKQTTDFQEVLVYDQPELKIEGVSALHAGEIGQYKLLDNDESVDLTSTEVEWSLDGVNWVKGDDSFTLTMDSETRYNIYARAAYVNTDLAGDARYAKATKIVRAARLQPVRMALPVIKAMEEGVPYTLEATTKLADTAAGTPIITEWTLPDGTKTLAPSISYTPTAADVTNKLVTLQVRAWAEGYQAETENLKRLTPAAWRYTFPSFEIISKTNSSYAPTSGSMLINTPTDLPPYYSGVTFSVEWKIPETFEVVRKSDKQVVFNVTEAGTENVQATVTDNRGNAKVVSSYIGTNQAPEPQLSIEPRYSNTMMREPLTVIANLSGKMGHPLDRINTVSWYLDGKLVEPTNLRVMVSGVEAGVHKLKAVMTSVFNIQREYEMEIPVAKNVEPKCNVKESNYSNILRLDLICTDEDGKMAKYEWNINGEVSPYIGSYIYVSKSTGYSAVIIARGVDDSGAYSNSIEKHYTY</sequence>